<comment type="pathway">
    <text evidence="1 8">Purine metabolism; IMP biosynthesis via de novo pathway; IMP from 5-formamido-1-(5-phospho-D-ribosyl)imidazole-4-carboxamide: step 1/1.</text>
</comment>
<evidence type="ECO:0000256" key="2">
    <source>
        <dbReference type="ARBA" id="ARBA00004954"/>
    </source>
</evidence>
<dbReference type="GO" id="GO:0004643">
    <property type="term" value="F:phosphoribosylaminoimidazolecarboxamide formyltransferase activity"/>
    <property type="evidence" value="ECO:0007669"/>
    <property type="project" value="UniProtKB-EC"/>
</dbReference>
<evidence type="ECO:0000259" key="9">
    <source>
        <dbReference type="PROSITE" id="PS51855"/>
    </source>
</evidence>
<dbReference type="Gene3D" id="3.40.140.20">
    <property type="match status" value="2"/>
</dbReference>
<dbReference type="HAMAP" id="MF_00139">
    <property type="entry name" value="PurH"/>
    <property type="match status" value="1"/>
</dbReference>
<dbReference type="GO" id="GO:0003937">
    <property type="term" value="F:IMP cyclohydrolase activity"/>
    <property type="evidence" value="ECO:0007669"/>
    <property type="project" value="UniProtKB-EC"/>
</dbReference>
<evidence type="ECO:0000256" key="7">
    <source>
        <dbReference type="ARBA" id="ARBA00023268"/>
    </source>
</evidence>
<protein>
    <recommendedName>
        <fullName evidence="8">Bifunctional purine biosynthesis protein PurH</fullName>
    </recommendedName>
    <domain>
        <recommendedName>
            <fullName evidence="8">Phosphoribosylaminoimidazolecarboxamide formyltransferase</fullName>
            <ecNumber evidence="8">2.1.2.3</ecNumber>
        </recommendedName>
        <alternativeName>
            <fullName evidence="8">AICAR transformylase</fullName>
        </alternativeName>
    </domain>
    <domain>
        <recommendedName>
            <fullName evidence="8">IMP cyclohydrolase</fullName>
            <ecNumber evidence="8">3.5.4.10</ecNumber>
        </recommendedName>
        <alternativeName>
            <fullName evidence="8">ATIC</fullName>
        </alternativeName>
        <alternativeName>
            <fullName evidence="8">IMP synthase</fullName>
        </alternativeName>
        <alternativeName>
            <fullName evidence="8">Inosinicase</fullName>
        </alternativeName>
    </domain>
</protein>
<dbReference type="PANTHER" id="PTHR11692">
    <property type="entry name" value="BIFUNCTIONAL PURINE BIOSYNTHESIS PROTEIN PURH"/>
    <property type="match status" value="1"/>
</dbReference>
<feature type="domain" description="MGS-like" evidence="9">
    <location>
        <begin position="1"/>
        <end position="149"/>
    </location>
</feature>
<dbReference type="SUPFAM" id="SSF52335">
    <property type="entry name" value="Methylglyoxal synthase-like"/>
    <property type="match status" value="1"/>
</dbReference>
<dbReference type="SMART" id="SM00798">
    <property type="entry name" value="AICARFT_IMPCHas"/>
    <property type="match status" value="1"/>
</dbReference>
<proteinExistence type="inferred from homology"/>
<comment type="caution">
    <text evidence="10">The sequence shown here is derived from an EMBL/GenBank/DDBJ whole genome shotgun (WGS) entry which is preliminary data.</text>
</comment>
<sequence length="510" mass="55821">MSNEKTVKSALISVFSKDGLEPIVRKLNEQGVTIYSTGGTQTFINDLGIDVVPVEEVTSYPSILGGRVKTLHPKVFGGILNRQNHASDIKELEEFEIPQIDVVIVDLYPFEKTVASGASAQDIIEKIDIGGISLIRAAAKNFADVICVASVDDYAEFLELISANNGSISEENRKRFAGKAFNVSSHYDTAIFNYFNKNQEEAVLKISETNGKVLRYGENPHQKGFFFGDFDALFTKLNGKELSYNNLLDVDAAVNLMLEFKNDAPTFAILKHNNACGLAQSTTLHQAYKDALAGDPVSAFGGVLISNKEIDKATAEEISSLFCEVIIAPSYNAEALEILKGKKNRIILIIHDVEMPKTNVRSCLNGILVQDRNNVTDTIEGLTYVTNNKPTKNELDDLMFASKICKHTKSNTIVLVKNKQLFAAGTGQTSRVDALEQAIHKAKTFNFDLNGAAMASDAFFPFPDCVEIAKNAGITAVIQPGGSIKDQLSIDYCNENNVAMVMTGTRHFKH</sequence>
<dbReference type="PROSITE" id="PS51855">
    <property type="entry name" value="MGS"/>
    <property type="match status" value="1"/>
</dbReference>
<dbReference type="NCBIfam" id="NF002049">
    <property type="entry name" value="PRK00881.1"/>
    <property type="match status" value="1"/>
</dbReference>
<keyword evidence="11" id="KW-1185">Reference proteome</keyword>
<dbReference type="SMART" id="SM00851">
    <property type="entry name" value="MGS"/>
    <property type="match status" value="1"/>
</dbReference>
<name>A0ABV0ACV9_9FLAO</name>
<dbReference type="InterPro" id="IPR002695">
    <property type="entry name" value="PurH-like"/>
</dbReference>
<comment type="catalytic activity">
    <reaction evidence="8">
        <text>IMP + H2O = 5-formamido-1-(5-phospho-D-ribosyl)imidazole-4-carboxamide</text>
        <dbReference type="Rhea" id="RHEA:18445"/>
        <dbReference type="ChEBI" id="CHEBI:15377"/>
        <dbReference type="ChEBI" id="CHEBI:58053"/>
        <dbReference type="ChEBI" id="CHEBI:58467"/>
        <dbReference type="EC" id="3.5.4.10"/>
    </reaction>
</comment>
<dbReference type="PANTHER" id="PTHR11692:SF0">
    <property type="entry name" value="BIFUNCTIONAL PURINE BIOSYNTHESIS PROTEIN ATIC"/>
    <property type="match status" value="1"/>
</dbReference>
<comment type="domain">
    <text evidence="8">The IMP cyclohydrolase activity resides in the N-terminal region.</text>
</comment>
<evidence type="ECO:0000256" key="8">
    <source>
        <dbReference type="HAMAP-Rule" id="MF_00139"/>
    </source>
</evidence>
<comment type="similarity">
    <text evidence="3 8">Belongs to the PurH family.</text>
</comment>
<keyword evidence="6 8" id="KW-0378">Hydrolase</keyword>
<dbReference type="CDD" id="cd01421">
    <property type="entry name" value="IMPCH"/>
    <property type="match status" value="1"/>
</dbReference>
<organism evidence="10 11">
    <name type="scientific">Mariniflexile soesokkakense</name>
    <dbReference type="NCBI Taxonomy" id="1343160"/>
    <lineage>
        <taxon>Bacteria</taxon>
        <taxon>Pseudomonadati</taxon>
        <taxon>Bacteroidota</taxon>
        <taxon>Flavobacteriia</taxon>
        <taxon>Flavobacteriales</taxon>
        <taxon>Flavobacteriaceae</taxon>
        <taxon>Mariniflexile</taxon>
    </lineage>
</organism>
<dbReference type="InterPro" id="IPR016193">
    <property type="entry name" value="Cytidine_deaminase-like"/>
</dbReference>
<evidence type="ECO:0000256" key="1">
    <source>
        <dbReference type="ARBA" id="ARBA00004844"/>
    </source>
</evidence>
<gene>
    <name evidence="8 10" type="primary">purH</name>
    <name evidence="10" type="ORF">VP395_14300</name>
</gene>
<dbReference type="InterPro" id="IPR024051">
    <property type="entry name" value="AICAR_Tfase_dup_dom_sf"/>
</dbReference>
<dbReference type="EC" id="3.5.4.10" evidence="8"/>
<reference evidence="10 11" key="1">
    <citation type="submission" date="2024-01" db="EMBL/GenBank/DDBJ databases">
        <title>Mariniflexile litorale sp. nov., isolated from the shallow sediments of the Sea of Japan.</title>
        <authorList>
            <person name="Romanenko L."/>
            <person name="Bystritskaya E."/>
            <person name="Isaeva M."/>
        </authorList>
    </citation>
    <scope>NUCLEOTIDE SEQUENCE [LARGE SCALE GENOMIC DNA]</scope>
    <source>
        <strain evidence="10 11">KCTC 32427</strain>
    </source>
</reference>
<keyword evidence="4 8" id="KW-0808">Transferase</keyword>
<evidence type="ECO:0000313" key="10">
    <source>
        <dbReference type="EMBL" id="MEN3324907.1"/>
    </source>
</evidence>
<dbReference type="InterPro" id="IPR011607">
    <property type="entry name" value="MGS-like_dom"/>
</dbReference>
<evidence type="ECO:0000256" key="4">
    <source>
        <dbReference type="ARBA" id="ARBA00022679"/>
    </source>
</evidence>
<comment type="catalytic activity">
    <reaction evidence="8">
        <text>(6R)-10-formyltetrahydrofolate + 5-amino-1-(5-phospho-beta-D-ribosyl)imidazole-4-carboxamide = 5-formamido-1-(5-phospho-D-ribosyl)imidazole-4-carboxamide + (6S)-5,6,7,8-tetrahydrofolate</text>
        <dbReference type="Rhea" id="RHEA:22192"/>
        <dbReference type="ChEBI" id="CHEBI:57453"/>
        <dbReference type="ChEBI" id="CHEBI:58467"/>
        <dbReference type="ChEBI" id="CHEBI:58475"/>
        <dbReference type="ChEBI" id="CHEBI:195366"/>
        <dbReference type="EC" id="2.1.2.3"/>
    </reaction>
</comment>
<dbReference type="EMBL" id="JAZHYP010000009">
    <property type="protein sequence ID" value="MEN3324907.1"/>
    <property type="molecule type" value="Genomic_DNA"/>
</dbReference>
<evidence type="ECO:0000313" key="11">
    <source>
        <dbReference type="Proteomes" id="UP001416393"/>
    </source>
</evidence>
<evidence type="ECO:0000256" key="5">
    <source>
        <dbReference type="ARBA" id="ARBA00022755"/>
    </source>
</evidence>
<evidence type="ECO:0000256" key="6">
    <source>
        <dbReference type="ARBA" id="ARBA00022801"/>
    </source>
</evidence>
<dbReference type="EC" id="2.1.2.3" evidence="8"/>
<keyword evidence="7 8" id="KW-0511">Multifunctional enzyme</keyword>
<evidence type="ECO:0000256" key="3">
    <source>
        <dbReference type="ARBA" id="ARBA00007667"/>
    </source>
</evidence>
<dbReference type="RefSeq" id="WP_346242706.1">
    <property type="nucleotide sequence ID" value="NZ_JAZHYP010000009.1"/>
</dbReference>
<dbReference type="Pfam" id="PF01808">
    <property type="entry name" value="AICARFT_IMPCHas"/>
    <property type="match status" value="1"/>
</dbReference>
<accession>A0ABV0ACV9</accession>
<keyword evidence="5 8" id="KW-0658">Purine biosynthesis</keyword>
<dbReference type="PIRSF" id="PIRSF000414">
    <property type="entry name" value="AICARFT_IMPCHas"/>
    <property type="match status" value="1"/>
</dbReference>
<dbReference type="Proteomes" id="UP001416393">
    <property type="component" value="Unassembled WGS sequence"/>
</dbReference>
<dbReference type="Pfam" id="PF02142">
    <property type="entry name" value="MGS"/>
    <property type="match status" value="1"/>
</dbReference>
<dbReference type="Gene3D" id="3.40.50.1380">
    <property type="entry name" value="Methylglyoxal synthase-like domain"/>
    <property type="match status" value="1"/>
</dbReference>
<dbReference type="InterPro" id="IPR036914">
    <property type="entry name" value="MGS-like_dom_sf"/>
</dbReference>
<dbReference type="SUPFAM" id="SSF53927">
    <property type="entry name" value="Cytidine deaminase-like"/>
    <property type="match status" value="1"/>
</dbReference>
<comment type="pathway">
    <text evidence="2 8">Purine metabolism; IMP biosynthesis via de novo pathway; 5-formamido-1-(5-phospho-D-ribosyl)imidazole-4-carboxamide from 5-amino-1-(5-phospho-D-ribosyl)imidazole-4-carboxamide (10-formyl THF route): step 1/1.</text>
</comment>